<dbReference type="PROSITE" id="PS00061">
    <property type="entry name" value="ADH_SHORT"/>
    <property type="match status" value="1"/>
</dbReference>
<dbReference type="PRINTS" id="PR00080">
    <property type="entry name" value="SDRFAMILY"/>
</dbReference>
<dbReference type="NCBIfam" id="NF005559">
    <property type="entry name" value="PRK07231.1"/>
    <property type="match status" value="1"/>
</dbReference>
<dbReference type="PANTHER" id="PTHR24321:SF8">
    <property type="entry name" value="ESTRADIOL 17-BETA-DEHYDROGENASE 8-RELATED"/>
    <property type="match status" value="1"/>
</dbReference>
<protein>
    <submittedName>
        <fullName evidence="3">SDR family oxidoreductase</fullName>
    </submittedName>
</protein>
<keyword evidence="2" id="KW-0560">Oxidoreductase</keyword>
<dbReference type="AlphaFoldDB" id="A0A4R9K6P5"/>
<dbReference type="OrthoDB" id="9803333at2"/>
<sequence>MNEFKNQNVIITGGTSGMGLVTAELFASEGANVFISGRNREQGREAAQSLSHFQGKNEYIPCDVSNQEEVKSMIDYIESAFGGVDIAVNNAGITSKSHTPLADFADEEWKNIINVNLTGLFYCMKYEIRAMLSKGKGIIVNNSSVAGLVSMPMQAAYCASKSAVISLTESAAIDYAQKNIRINAIAPGPVMGGMNSIERLNANPERTAKKLNLTAMHRFGEPMEIANAIAWLCSSKSSFVTGTTIAVDGGFSSGKW</sequence>
<evidence type="ECO:0000256" key="2">
    <source>
        <dbReference type="ARBA" id="ARBA00023002"/>
    </source>
</evidence>
<dbReference type="CDD" id="cd05233">
    <property type="entry name" value="SDR_c"/>
    <property type="match status" value="1"/>
</dbReference>
<proteinExistence type="inferred from homology"/>
<dbReference type="Proteomes" id="UP000297693">
    <property type="component" value="Unassembled WGS sequence"/>
</dbReference>
<dbReference type="GO" id="GO:0016491">
    <property type="term" value="F:oxidoreductase activity"/>
    <property type="evidence" value="ECO:0007669"/>
    <property type="project" value="UniProtKB-KW"/>
</dbReference>
<organism evidence="3 4">
    <name type="scientific">Leptospira ognonensis</name>
    <dbReference type="NCBI Taxonomy" id="2484945"/>
    <lineage>
        <taxon>Bacteria</taxon>
        <taxon>Pseudomonadati</taxon>
        <taxon>Spirochaetota</taxon>
        <taxon>Spirochaetia</taxon>
        <taxon>Leptospirales</taxon>
        <taxon>Leptospiraceae</taxon>
        <taxon>Leptospira</taxon>
    </lineage>
</organism>
<comment type="similarity">
    <text evidence="1">Belongs to the short-chain dehydrogenases/reductases (SDR) family.</text>
</comment>
<dbReference type="InterPro" id="IPR020904">
    <property type="entry name" value="Sc_DH/Rdtase_CS"/>
</dbReference>
<comment type="caution">
    <text evidence="3">The sequence shown here is derived from an EMBL/GenBank/DDBJ whole genome shotgun (WGS) entry which is preliminary data.</text>
</comment>
<dbReference type="Pfam" id="PF13561">
    <property type="entry name" value="adh_short_C2"/>
    <property type="match status" value="1"/>
</dbReference>
<dbReference type="RefSeq" id="WP_135622752.1">
    <property type="nucleotide sequence ID" value="NZ_RQGD01000014.1"/>
</dbReference>
<dbReference type="Gene3D" id="3.40.50.720">
    <property type="entry name" value="NAD(P)-binding Rossmann-like Domain"/>
    <property type="match status" value="1"/>
</dbReference>
<keyword evidence="4" id="KW-1185">Reference proteome</keyword>
<reference evidence="3" key="1">
    <citation type="journal article" date="2019" name="PLoS Negl. Trop. Dis.">
        <title>Revisiting the worldwide diversity of Leptospira species in the environment.</title>
        <authorList>
            <person name="Vincent A.T."/>
            <person name="Schiettekatte O."/>
            <person name="Bourhy P."/>
            <person name="Veyrier F.J."/>
            <person name="Picardeau M."/>
        </authorList>
    </citation>
    <scope>NUCLEOTIDE SEQUENCE [LARGE SCALE GENOMIC DNA]</scope>
    <source>
        <strain evidence="3">201702476</strain>
    </source>
</reference>
<dbReference type="PANTHER" id="PTHR24321">
    <property type="entry name" value="DEHYDROGENASES, SHORT CHAIN"/>
    <property type="match status" value="1"/>
</dbReference>
<dbReference type="InterPro" id="IPR036291">
    <property type="entry name" value="NAD(P)-bd_dom_sf"/>
</dbReference>
<dbReference type="EMBL" id="RQGD01000014">
    <property type="protein sequence ID" value="TGL61959.1"/>
    <property type="molecule type" value="Genomic_DNA"/>
</dbReference>
<evidence type="ECO:0000313" key="4">
    <source>
        <dbReference type="Proteomes" id="UP000297693"/>
    </source>
</evidence>
<accession>A0A4R9K6P5</accession>
<evidence type="ECO:0000256" key="1">
    <source>
        <dbReference type="ARBA" id="ARBA00006484"/>
    </source>
</evidence>
<gene>
    <name evidence="3" type="ORF">EHQ58_04965</name>
</gene>
<name>A0A4R9K6P5_9LEPT</name>
<evidence type="ECO:0000313" key="3">
    <source>
        <dbReference type="EMBL" id="TGL61959.1"/>
    </source>
</evidence>
<dbReference type="FunFam" id="3.40.50.720:FF:000084">
    <property type="entry name" value="Short-chain dehydrogenase reductase"/>
    <property type="match status" value="1"/>
</dbReference>
<dbReference type="InterPro" id="IPR002347">
    <property type="entry name" value="SDR_fam"/>
</dbReference>
<dbReference type="PRINTS" id="PR00081">
    <property type="entry name" value="GDHRDH"/>
</dbReference>
<dbReference type="SUPFAM" id="SSF51735">
    <property type="entry name" value="NAD(P)-binding Rossmann-fold domains"/>
    <property type="match status" value="1"/>
</dbReference>